<dbReference type="InterPro" id="IPR021109">
    <property type="entry name" value="Peptidase_aspartic_dom_sf"/>
</dbReference>
<dbReference type="PANTHER" id="PTHR37984:SF5">
    <property type="entry name" value="PROTEIN NYNRIN-LIKE"/>
    <property type="match status" value="1"/>
</dbReference>
<evidence type="ECO:0000256" key="1">
    <source>
        <dbReference type="ARBA" id="ARBA00022679"/>
    </source>
</evidence>
<evidence type="ECO:0000259" key="7">
    <source>
        <dbReference type="Pfam" id="PF17919"/>
    </source>
</evidence>
<accession>A0AAQ3UK64</accession>
<dbReference type="InterPro" id="IPR000477">
    <property type="entry name" value="RT_dom"/>
</dbReference>
<keyword evidence="3" id="KW-0540">Nuclease</keyword>
<keyword evidence="5" id="KW-0511">Multifunctional enzyme</keyword>
<evidence type="ECO:0000313" key="8">
    <source>
        <dbReference type="EMBL" id="WVZ93779.1"/>
    </source>
</evidence>
<dbReference type="InterPro" id="IPR043128">
    <property type="entry name" value="Rev_trsase/Diguanyl_cyclase"/>
</dbReference>
<evidence type="ECO:0000259" key="6">
    <source>
        <dbReference type="Pfam" id="PF00078"/>
    </source>
</evidence>
<feature type="domain" description="Reverse transcriptase/retrotransposon-derived protein RNase H-like" evidence="7">
    <location>
        <begin position="372"/>
        <end position="453"/>
    </location>
</feature>
<dbReference type="InterPro" id="IPR043502">
    <property type="entry name" value="DNA/RNA_pol_sf"/>
</dbReference>
<dbReference type="Pfam" id="PF00078">
    <property type="entry name" value="RVT_1"/>
    <property type="match status" value="1"/>
</dbReference>
<dbReference type="InterPro" id="IPR050951">
    <property type="entry name" value="Retrovirus_Pol_polyprotein"/>
</dbReference>
<dbReference type="GO" id="GO:0016779">
    <property type="term" value="F:nucleotidyltransferase activity"/>
    <property type="evidence" value="ECO:0007669"/>
    <property type="project" value="UniProtKB-KW"/>
</dbReference>
<reference evidence="8 9" key="1">
    <citation type="submission" date="2024-02" db="EMBL/GenBank/DDBJ databases">
        <title>High-quality chromosome-scale genome assembly of Pensacola bahiagrass (Paspalum notatum Flugge var. saurae).</title>
        <authorList>
            <person name="Vega J.M."/>
            <person name="Podio M."/>
            <person name="Orjuela J."/>
            <person name="Siena L.A."/>
            <person name="Pessino S.C."/>
            <person name="Combes M.C."/>
            <person name="Mariac C."/>
            <person name="Albertini E."/>
            <person name="Pupilli F."/>
            <person name="Ortiz J.P.A."/>
            <person name="Leblanc O."/>
        </authorList>
    </citation>
    <scope>NUCLEOTIDE SEQUENCE [LARGE SCALE GENOMIC DNA]</scope>
    <source>
        <strain evidence="8">R1</strain>
        <tissue evidence="8">Leaf</tissue>
    </source>
</reference>
<protein>
    <recommendedName>
        <fullName evidence="10">Reverse transcriptase domain-containing protein</fullName>
    </recommendedName>
</protein>
<dbReference type="Pfam" id="PF17919">
    <property type="entry name" value="RT_RNaseH_2"/>
    <property type="match status" value="1"/>
</dbReference>
<dbReference type="Gene3D" id="2.40.70.10">
    <property type="entry name" value="Acid Proteases"/>
    <property type="match status" value="1"/>
</dbReference>
<dbReference type="EMBL" id="CP144753">
    <property type="protein sequence ID" value="WVZ93779.1"/>
    <property type="molecule type" value="Genomic_DNA"/>
</dbReference>
<gene>
    <name evidence="8" type="ORF">U9M48_039734</name>
</gene>
<evidence type="ECO:0000313" key="9">
    <source>
        <dbReference type="Proteomes" id="UP001341281"/>
    </source>
</evidence>
<keyword evidence="2" id="KW-0548">Nucleotidyltransferase</keyword>
<dbReference type="AlphaFoldDB" id="A0AAQ3UK64"/>
<dbReference type="CDD" id="cd00303">
    <property type="entry name" value="retropepsin_like"/>
    <property type="match status" value="1"/>
</dbReference>
<keyword evidence="4" id="KW-0378">Hydrolase</keyword>
<dbReference type="FunFam" id="3.30.70.270:FF:000020">
    <property type="entry name" value="Transposon Tf2-6 polyprotein-like Protein"/>
    <property type="match status" value="1"/>
</dbReference>
<dbReference type="Gene3D" id="3.30.70.270">
    <property type="match status" value="2"/>
</dbReference>
<name>A0AAQ3UK64_PASNO</name>
<dbReference type="SUPFAM" id="SSF56672">
    <property type="entry name" value="DNA/RNA polymerases"/>
    <property type="match status" value="1"/>
</dbReference>
<dbReference type="Gene3D" id="3.10.10.10">
    <property type="entry name" value="HIV Type 1 Reverse Transcriptase, subunit A, domain 1"/>
    <property type="match status" value="1"/>
</dbReference>
<evidence type="ECO:0000256" key="3">
    <source>
        <dbReference type="ARBA" id="ARBA00022722"/>
    </source>
</evidence>
<evidence type="ECO:0000256" key="5">
    <source>
        <dbReference type="ARBA" id="ARBA00023268"/>
    </source>
</evidence>
<dbReference type="GO" id="GO:0004519">
    <property type="term" value="F:endonuclease activity"/>
    <property type="evidence" value="ECO:0007669"/>
    <property type="project" value="UniProtKB-KW"/>
</dbReference>
<keyword evidence="9" id="KW-1185">Reference proteome</keyword>
<feature type="domain" description="Reverse transcriptase" evidence="6">
    <location>
        <begin position="149"/>
        <end position="309"/>
    </location>
</feature>
<dbReference type="InterPro" id="IPR041577">
    <property type="entry name" value="RT_RNaseH_2"/>
</dbReference>
<sequence length="455" mass="52048">MGRVVYIHLEQIPTEEPILAESYNISAPGNPINTNLIVKKLHLSIGGEEFTINPVVLPHQGIDIILGMNWMTENEAVLDIGSRMVQLKSNRDVEFKIDLVPGTTPVSRRPYRMTPDELKELKTQLQEQLDKGFIHPSSSRWGCPALFVEKKDQGGKRLCVDYWPLTAITVKNKHLLPHIDILFDQLVGARVFSKINLRSGYYQIKIREEDIPKTPFSTRYGLYEYLVMSFGLTNAPAFFMYMMNLVYMNELDKFVVVFLDDILIYSKDEKEHEEHLRIVLARLREHKLYAKFSKCAFWLKEVGFLGHILSKKGVAVDPSKVECVLNWKQPETVTEIQSFLGLARYYRRFIKDFSKTAKPMTSLSKKNAKYSWSPNCEEAFQSLKRPLTTAPVLAQPDVTKPFDVYCDASGNGLGCVLMQEGRVVAYASRQLRKHEANYPTHDLELAAVVHALKIC</sequence>
<proteinExistence type="predicted"/>
<dbReference type="Pfam" id="PF08284">
    <property type="entry name" value="RVP_2"/>
    <property type="match status" value="1"/>
</dbReference>
<evidence type="ECO:0008006" key="10">
    <source>
        <dbReference type="Google" id="ProtNLM"/>
    </source>
</evidence>
<dbReference type="Proteomes" id="UP001341281">
    <property type="component" value="Chromosome 09"/>
</dbReference>
<evidence type="ECO:0000256" key="4">
    <source>
        <dbReference type="ARBA" id="ARBA00022759"/>
    </source>
</evidence>
<organism evidence="8 9">
    <name type="scientific">Paspalum notatum var. saurae</name>
    <dbReference type="NCBI Taxonomy" id="547442"/>
    <lineage>
        <taxon>Eukaryota</taxon>
        <taxon>Viridiplantae</taxon>
        <taxon>Streptophyta</taxon>
        <taxon>Embryophyta</taxon>
        <taxon>Tracheophyta</taxon>
        <taxon>Spermatophyta</taxon>
        <taxon>Magnoliopsida</taxon>
        <taxon>Liliopsida</taxon>
        <taxon>Poales</taxon>
        <taxon>Poaceae</taxon>
        <taxon>PACMAD clade</taxon>
        <taxon>Panicoideae</taxon>
        <taxon>Andropogonodae</taxon>
        <taxon>Paspaleae</taxon>
        <taxon>Paspalinae</taxon>
        <taxon>Paspalum</taxon>
    </lineage>
</organism>
<evidence type="ECO:0000256" key="2">
    <source>
        <dbReference type="ARBA" id="ARBA00022695"/>
    </source>
</evidence>
<keyword evidence="1" id="KW-0808">Transferase</keyword>
<dbReference type="PANTHER" id="PTHR37984">
    <property type="entry name" value="PROTEIN CBG26694"/>
    <property type="match status" value="1"/>
</dbReference>
<dbReference type="CDD" id="cd01647">
    <property type="entry name" value="RT_LTR"/>
    <property type="match status" value="1"/>
</dbReference>
<keyword evidence="4" id="KW-0255">Endonuclease</keyword>